<dbReference type="PANTHER" id="PTHR45947:SF14">
    <property type="entry name" value="SLL1723 PROTEIN"/>
    <property type="match status" value="1"/>
</dbReference>
<dbReference type="InterPro" id="IPR028098">
    <property type="entry name" value="Glyco_trans_4-like_N"/>
</dbReference>
<dbReference type="Pfam" id="PF13439">
    <property type="entry name" value="Glyco_transf_4"/>
    <property type="match status" value="1"/>
</dbReference>
<evidence type="ECO:0000313" key="2">
    <source>
        <dbReference type="EMBL" id="SNS24822.1"/>
    </source>
</evidence>
<accession>A0A239CY69</accession>
<keyword evidence="3" id="KW-1185">Reference proteome</keyword>
<dbReference type="Proteomes" id="UP000198426">
    <property type="component" value="Unassembled WGS sequence"/>
</dbReference>
<proteinExistence type="predicted"/>
<organism evidence="2 3">
    <name type="scientific">Tropicimonas sediminicola</name>
    <dbReference type="NCBI Taxonomy" id="1031541"/>
    <lineage>
        <taxon>Bacteria</taxon>
        <taxon>Pseudomonadati</taxon>
        <taxon>Pseudomonadota</taxon>
        <taxon>Alphaproteobacteria</taxon>
        <taxon>Rhodobacterales</taxon>
        <taxon>Roseobacteraceae</taxon>
        <taxon>Tropicimonas</taxon>
    </lineage>
</organism>
<dbReference type="EMBL" id="FZOY01000001">
    <property type="protein sequence ID" value="SNS24822.1"/>
    <property type="molecule type" value="Genomic_DNA"/>
</dbReference>
<protein>
    <submittedName>
        <fullName evidence="2">Glycosyltransferase involved in cell wall bisynthesis</fullName>
    </submittedName>
</protein>
<dbReference type="Gene3D" id="3.40.50.2000">
    <property type="entry name" value="Glycogen Phosphorylase B"/>
    <property type="match status" value="2"/>
</dbReference>
<dbReference type="Pfam" id="PF13692">
    <property type="entry name" value="Glyco_trans_1_4"/>
    <property type="match status" value="1"/>
</dbReference>
<dbReference type="PANTHER" id="PTHR45947">
    <property type="entry name" value="SULFOQUINOVOSYL TRANSFERASE SQD2"/>
    <property type="match status" value="1"/>
</dbReference>
<dbReference type="GO" id="GO:0016757">
    <property type="term" value="F:glycosyltransferase activity"/>
    <property type="evidence" value="ECO:0007669"/>
    <property type="project" value="TreeGrafter"/>
</dbReference>
<dbReference type="AlphaFoldDB" id="A0A239CY69"/>
<dbReference type="InterPro" id="IPR050194">
    <property type="entry name" value="Glycosyltransferase_grp1"/>
</dbReference>
<feature type="domain" description="Glycosyltransferase subfamily 4-like N-terminal" evidence="1">
    <location>
        <begin position="35"/>
        <end position="212"/>
    </location>
</feature>
<keyword evidence="2" id="KW-0808">Transferase</keyword>
<evidence type="ECO:0000313" key="3">
    <source>
        <dbReference type="Proteomes" id="UP000198426"/>
    </source>
</evidence>
<dbReference type="CDD" id="cd03801">
    <property type="entry name" value="GT4_PimA-like"/>
    <property type="match status" value="1"/>
</dbReference>
<reference evidence="2 3" key="1">
    <citation type="submission" date="2017-06" db="EMBL/GenBank/DDBJ databases">
        <authorList>
            <person name="Kim H.J."/>
            <person name="Triplett B.A."/>
        </authorList>
    </citation>
    <scope>NUCLEOTIDE SEQUENCE [LARGE SCALE GENOMIC DNA]</scope>
    <source>
        <strain evidence="2 3">DSM 29339</strain>
    </source>
</reference>
<name>A0A239CY69_9RHOB</name>
<dbReference type="SUPFAM" id="SSF53756">
    <property type="entry name" value="UDP-Glycosyltransferase/glycogen phosphorylase"/>
    <property type="match status" value="1"/>
</dbReference>
<evidence type="ECO:0000259" key="1">
    <source>
        <dbReference type="Pfam" id="PF13439"/>
    </source>
</evidence>
<dbReference type="RefSeq" id="WP_176442742.1">
    <property type="nucleotide sequence ID" value="NZ_FZOY01000001.1"/>
</dbReference>
<gene>
    <name evidence="2" type="ORF">SAMN05421757_101535</name>
</gene>
<sequence>MAIEEGNPPARPAPQAGRSLRVTVVAACPFPARRGTPIRVERLTEAFVTLGHDVELVTYHIGETDRAQPFPVHRILGGHATGTLSPGPKPQKLLWYDPSLVRLLRRRIAERPPDVLYAHHFEGVLVAAAARGKRPIPIVYDAHTMLASELPTYHFAPLKSASRRVGRYLDRAIPARADHIVTVTVDIRSRLVEEHGFDPSRITVAMNGVEADVFSAIRRDAVEPDTVVYTGTLSNYQGFEDLLRAFRIARSSLPDLRLKVYSNASFTSHGRLAESLGVADAVDVERDDFTALPGHLARGALAALPRSHCDGIPQKLLNYMAAGMPIVAFQGSAKVLGDGRTGMVVQNGDVDAFADAIVTLSKQPELAERLGANARADVLGRMTWEAAARRCQSVFDRLVPQTTEGGVLPEALDLSPQPR</sequence>